<dbReference type="Pfam" id="PF05577">
    <property type="entry name" value="Peptidase_S28"/>
    <property type="match status" value="1"/>
</dbReference>
<dbReference type="SUPFAM" id="SSF53474">
    <property type="entry name" value="alpha/beta-Hydrolases"/>
    <property type="match status" value="1"/>
</dbReference>
<evidence type="ECO:0000256" key="3">
    <source>
        <dbReference type="ARBA" id="ARBA00022729"/>
    </source>
</evidence>
<evidence type="ECO:0000313" key="6">
    <source>
        <dbReference type="EMBL" id="CAI6266579.1"/>
    </source>
</evidence>
<keyword evidence="3" id="KW-0732">Signal</keyword>
<sequence length="626" mass="70507">MTVFPQYQWWRKGKSSRRLPPRWQLMLALLPVWQVRFHITARILQFGDTRICIARLYKPAISPILSVTGRFDSSSVCFLLTMWKSYVAFCSTVTAVFAARLQGGAVVHPHRMNSFHLPSDGPTSRAQIQNATFTQELDHKNPGAGNFSQWYMYSTEFWKGPGSPVILFTPGEVEAAGYTSYLSKNRTTGVLAEEIGAAIICLEHRYWGFSSPYPELTTENLQQHTLDNAIQDLVNFARNVNLPFDEHRASNAQDVPWVLLGGSYSGALTAWTESLAPGTFWAYHASSAVVEAVSDFWRYFVPVQEGMPANCSKDLSLAIDKMDDILLNGSDDDVLELKTQFGLQNVTHNDDFMAALENGPWLWQSNQLYTNYSGFYQFCDHIEGVFNASNETYHAIPGPEGVGAEKAIAGYAKWMNETYLPGTCEDYGYDEFQGTYNTYCFDQHDFNSPLFRDDSLENHIDRAWVWMTCNEPFGYWQDGAPSERPSIVSRLVDSKYWIDQCALFFPDGPNGETYGIKKGRTEEDVNKWTGGWDDRNTSRLLYVNGELDPWREATVSAKARPGGPLESTEQLPVLIVPGGFHTSDLITRNGEANAGVKAVQDQAVSILAQWVSEFPKGNKTVKYFRS</sequence>
<organism evidence="6 7">
    <name type="scientific">Periconia digitata</name>
    <dbReference type="NCBI Taxonomy" id="1303443"/>
    <lineage>
        <taxon>Eukaryota</taxon>
        <taxon>Fungi</taxon>
        <taxon>Dikarya</taxon>
        <taxon>Ascomycota</taxon>
        <taxon>Pezizomycotina</taxon>
        <taxon>Dothideomycetes</taxon>
        <taxon>Pleosporomycetidae</taxon>
        <taxon>Pleosporales</taxon>
        <taxon>Massarineae</taxon>
        <taxon>Periconiaceae</taxon>
        <taxon>Periconia</taxon>
    </lineage>
</organism>
<keyword evidence="4" id="KW-0378">Hydrolase</keyword>
<dbReference type="Gene3D" id="3.40.50.1820">
    <property type="entry name" value="alpha/beta hydrolase"/>
    <property type="match status" value="2"/>
</dbReference>
<keyword evidence="5" id="KW-0325">Glycoprotein</keyword>
<reference evidence="6" key="1">
    <citation type="submission" date="2023-01" db="EMBL/GenBank/DDBJ databases">
        <authorList>
            <person name="Van Ghelder C."/>
            <person name="Rancurel C."/>
        </authorList>
    </citation>
    <scope>NUCLEOTIDE SEQUENCE</scope>
    <source>
        <strain evidence="6">CNCM I-4278</strain>
    </source>
</reference>
<dbReference type="GO" id="GO:0008239">
    <property type="term" value="F:dipeptidyl-peptidase activity"/>
    <property type="evidence" value="ECO:0007669"/>
    <property type="project" value="TreeGrafter"/>
</dbReference>
<name>A0A9W4U3V1_9PLEO</name>
<dbReference type="OrthoDB" id="1735038at2759"/>
<dbReference type="EMBL" id="CAOQHR010000001">
    <property type="protein sequence ID" value="CAI6266579.1"/>
    <property type="molecule type" value="Genomic_DNA"/>
</dbReference>
<dbReference type="PANTHER" id="PTHR11010">
    <property type="entry name" value="PROTEASE S28 PRO-X CARBOXYPEPTIDASE-RELATED"/>
    <property type="match status" value="1"/>
</dbReference>
<evidence type="ECO:0000256" key="5">
    <source>
        <dbReference type="ARBA" id="ARBA00023180"/>
    </source>
</evidence>
<keyword evidence="7" id="KW-1185">Reference proteome</keyword>
<evidence type="ECO:0000256" key="2">
    <source>
        <dbReference type="ARBA" id="ARBA00022670"/>
    </source>
</evidence>
<gene>
    <name evidence="6" type="ORF">PDIGIT_LOCUS1558</name>
</gene>
<dbReference type="InterPro" id="IPR029058">
    <property type="entry name" value="AB_hydrolase_fold"/>
</dbReference>
<accession>A0A9W4U3V1</accession>
<dbReference type="Proteomes" id="UP001152607">
    <property type="component" value="Unassembled WGS sequence"/>
</dbReference>
<dbReference type="PANTHER" id="PTHR11010:SF23">
    <property type="entry name" value="SERINE PEPTIDASE"/>
    <property type="match status" value="1"/>
</dbReference>
<dbReference type="FunFam" id="3.40.50.1820:FF:000165">
    <property type="entry name" value="Serine peptidase, putative"/>
    <property type="match status" value="1"/>
</dbReference>
<evidence type="ECO:0008006" key="8">
    <source>
        <dbReference type="Google" id="ProtNLM"/>
    </source>
</evidence>
<dbReference type="AlphaFoldDB" id="A0A9W4U3V1"/>
<evidence type="ECO:0000256" key="4">
    <source>
        <dbReference type="ARBA" id="ARBA00022801"/>
    </source>
</evidence>
<proteinExistence type="inferred from homology"/>
<keyword evidence="2" id="KW-0645">Protease</keyword>
<dbReference type="GO" id="GO:0006508">
    <property type="term" value="P:proteolysis"/>
    <property type="evidence" value="ECO:0007669"/>
    <property type="project" value="UniProtKB-KW"/>
</dbReference>
<evidence type="ECO:0000256" key="1">
    <source>
        <dbReference type="ARBA" id="ARBA00011079"/>
    </source>
</evidence>
<dbReference type="GO" id="GO:0070008">
    <property type="term" value="F:serine-type exopeptidase activity"/>
    <property type="evidence" value="ECO:0007669"/>
    <property type="project" value="InterPro"/>
</dbReference>
<protein>
    <recommendedName>
        <fullName evidence="8">Serine carboxypeptidase</fullName>
    </recommendedName>
</protein>
<comment type="similarity">
    <text evidence="1">Belongs to the peptidase S28 family.</text>
</comment>
<comment type="caution">
    <text evidence="6">The sequence shown here is derived from an EMBL/GenBank/DDBJ whole genome shotgun (WGS) entry which is preliminary data.</text>
</comment>
<dbReference type="InterPro" id="IPR008758">
    <property type="entry name" value="Peptidase_S28"/>
</dbReference>
<evidence type="ECO:0000313" key="7">
    <source>
        <dbReference type="Proteomes" id="UP001152607"/>
    </source>
</evidence>